<evidence type="ECO:0008006" key="4">
    <source>
        <dbReference type="Google" id="ProtNLM"/>
    </source>
</evidence>
<name>A0ABP8AB60_9MICO</name>
<keyword evidence="3" id="KW-1185">Reference proteome</keyword>
<evidence type="ECO:0000313" key="3">
    <source>
        <dbReference type="Proteomes" id="UP001501079"/>
    </source>
</evidence>
<dbReference type="Proteomes" id="UP001501079">
    <property type="component" value="Unassembled WGS sequence"/>
</dbReference>
<dbReference type="EMBL" id="BAABBW010000006">
    <property type="protein sequence ID" value="GAA4181116.1"/>
    <property type="molecule type" value="Genomic_DNA"/>
</dbReference>
<sequence length="202" mass="21520">MPRPRRKPFLRWAPLPWAVLLLLMLVTGSLHDVGAGAAYLAGIVVTIVFAIVVAAGMAAAARRRGPNFTAEGRLARIEGLDLVEVPAAGHPITVADVTRHQISIGAALARSAGAPRALVIPDVGNWWNLRSDIAVYLLADDGFHHVGRLGDQAQVAWQPVVDRLRAAGRFAVVPAEVKGAARSFTIDVRLEGLRVGEQEVAV</sequence>
<keyword evidence="1" id="KW-0812">Transmembrane</keyword>
<evidence type="ECO:0000313" key="2">
    <source>
        <dbReference type="EMBL" id="GAA4181116.1"/>
    </source>
</evidence>
<comment type="caution">
    <text evidence="2">The sequence shown here is derived from an EMBL/GenBank/DDBJ whole genome shotgun (WGS) entry which is preliminary data.</text>
</comment>
<reference evidence="3" key="1">
    <citation type="journal article" date="2019" name="Int. J. Syst. Evol. Microbiol.">
        <title>The Global Catalogue of Microorganisms (GCM) 10K type strain sequencing project: providing services to taxonomists for standard genome sequencing and annotation.</title>
        <authorList>
            <consortium name="The Broad Institute Genomics Platform"/>
            <consortium name="The Broad Institute Genome Sequencing Center for Infectious Disease"/>
            <person name="Wu L."/>
            <person name="Ma J."/>
        </authorList>
    </citation>
    <scope>NUCLEOTIDE SEQUENCE [LARGE SCALE GENOMIC DNA]</scope>
    <source>
        <strain evidence="3">JCM 17591</strain>
    </source>
</reference>
<protein>
    <recommendedName>
        <fullName evidence="4">DUF58 domain-containing protein</fullName>
    </recommendedName>
</protein>
<gene>
    <name evidence="2" type="ORF">GCM10022287_35950</name>
</gene>
<dbReference type="RefSeq" id="WP_344757061.1">
    <property type="nucleotide sequence ID" value="NZ_BAABBW010000006.1"/>
</dbReference>
<feature type="transmembrane region" description="Helical" evidence="1">
    <location>
        <begin position="37"/>
        <end position="60"/>
    </location>
</feature>
<accession>A0ABP8AB60</accession>
<organism evidence="2 3">
    <name type="scientific">Gryllotalpicola koreensis</name>
    <dbReference type="NCBI Taxonomy" id="993086"/>
    <lineage>
        <taxon>Bacteria</taxon>
        <taxon>Bacillati</taxon>
        <taxon>Actinomycetota</taxon>
        <taxon>Actinomycetes</taxon>
        <taxon>Micrococcales</taxon>
        <taxon>Microbacteriaceae</taxon>
        <taxon>Gryllotalpicola</taxon>
    </lineage>
</organism>
<feature type="transmembrane region" description="Helical" evidence="1">
    <location>
        <begin position="12"/>
        <end position="31"/>
    </location>
</feature>
<proteinExistence type="predicted"/>
<keyword evidence="1" id="KW-0472">Membrane</keyword>
<evidence type="ECO:0000256" key="1">
    <source>
        <dbReference type="SAM" id="Phobius"/>
    </source>
</evidence>
<keyword evidence="1" id="KW-1133">Transmembrane helix</keyword>